<organism evidence="1 2">
    <name type="scientific">Ruania alkalisoli</name>
    <dbReference type="NCBI Taxonomy" id="2779775"/>
    <lineage>
        <taxon>Bacteria</taxon>
        <taxon>Bacillati</taxon>
        <taxon>Actinomycetota</taxon>
        <taxon>Actinomycetes</taxon>
        <taxon>Micrococcales</taxon>
        <taxon>Ruaniaceae</taxon>
        <taxon>Ruania</taxon>
    </lineage>
</organism>
<dbReference type="AlphaFoldDB" id="A0A7M1SVD3"/>
<accession>A0A7M1SVD3</accession>
<name>A0A7M1SVD3_9MICO</name>
<dbReference type="RefSeq" id="WP_193498102.1">
    <property type="nucleotide sequence ID" value="NZ_CP063169.1"/>
</dbReference>
<proteinExistence type="predicted"/>
<dbReference type="KEGG" id="halt:IM660_03845"/>
<evidence type="ECO:0000313" key="1">
    <source>
        <dbReference type="EMBL" id="QOR71441.1"/>
    </source>
</evidence>
<protein>
    <submittedName>
        <fullName evidence="1">Uncharacterized protein</fullName>
    </submittedName>
</protein>
<keyword evidence="2" id="KW-1185">Reference proteome</keyword>
<dbReference type="Proteomes" id="UP000593758">
    <property type="component" value="Chromosome"/>
</dbReference>
<dbReference type="EMBL" id="CP063169">
    <property type="protein sequence ID" value="QOR71441.1"/>
    <property type="molecule type" value="Genomic_DNA"/>
</dbReference>
<sequence>MSTSTSWHRCQGQITAPEQQVLRAAGFLDGALVVAILEADPEEPTTVTVTVATDDEQRVAVLNESLTSVIPGPPLTELVEALAAECQGRALFGDVTAGDDDDDEDPFEPHLDIASVTERAVILTPATGEELDDLATDATMNVYALSVAGGSAVLVEDVAGIDDLGLREGRLPAVVLEQRTVRAALSVVGAMSAQHVWGLERATIPDGHLAESFAEQVLGLDLLLDRAQEAWPGDRDRLRTALLGEVQFADVLGSLGLDDEAVRLTRFLEGETTASEVEGAQLIEPLTVSEQVRRRAHVAAEDARRAAHQAREDARARAHQAAEDARTGMTAFADAAEEPVRTWAPYVVAGVEAALGGLLWHRASRPGTRQGWAIAGKVTAGVLWGGAVANVAAAVWPRVRGER</sequence>
<evidence type="ECO:0000313" key="2">
    <source>
        <dbReference type="Proteomes" id="UP000593758"/>
    </source>
</evidence>
<gene>
    <name evidence="1" type="ORF">IM660_03845</name>
</gene>
<reference evidence="1 2" key="1">
    <citation type="submission" date="2020-10" db="EMBL/GenBank/DDBJ databases">
        <title>Haloactinobacterium sp. RN3S43, a bacterium isolated from saline soil.</title>
        <authorList>
            <person name="Sun J.-Q."/>
        </authorList>
    </citation>
    <scope>NUCLEOTIDE SEQUENCE [LARGE SCALE GENOMIC DNA]</scope>
    <source>
        <strain evidence="1 2">RN3S43</strain>
    </source>
</reference>